<dbReference type="Proteomes" id="UP000007110">
    <property type="component" value="Unassembled WGS sequence"/>
</dbReference>
<feature type="disulfide bond" evidence="6">
    <location>
        <begin position="89"/>
        <end position="122"/>
    </location>
</feature>
<organism evidence="10 11">
    <name type="scientific">Strongylocentrotus purpuratus</name>
    <name type="common">Purple sea urchin</name>
    <dbReference type="NCBI Taxonomy" id="7668"/>
    <lineage>
        <taxon>Eukaryota</taxon>
        <taxon>Metazoa</taxon>
        <taxon>Echinodermata</taxon>
        <taxon>Eleutherozoa</taxon>
        <taxon>Echinozoa</taxon>
        <taxon>Echinoidea</taxon>
        <taxon>Euechinoidea</taxon>
        <taxon>Echinacea</taxon>
        <taxon>Camarodonta</taxon>
        <taxon>Echinidea</taxon>
        <taxon>Strongylocentrotidae</taxon>
        <taxon>Strongylocentrotus</taxon>
    </lineage>
</organism>
<evidence type="ECO:0000256" key="4">
    <source>
        <dbReference type="PIRSR" id="PIRSR601211-1"/>
    </source>
</evidence>
<feature type="chain" id="PRO_5029942067" description="Phospholipase A2" evidence="8">
    <location>
        <begin position="23"/>
        <end position="161"/>
    </location>
</feature>
<dbReference type="SMART" id="SM00085">
    <property type="entry name" value="PA2c"/>
    <property type="match status" value="1"/>
</dbReference>
<feature type="disulfide bond" evidence="6">
    <location>
        <begin position="113"/>
        <end position="127"/>
    </location>
</feature>
<reference evidence="10" key="2">
    <citation type="submission" date="2021-01" db="UniProtKB">
        <authorList>
            <consortium name="EnsemblMetazoa"/>
        </authorList>
    </citation>
    <scope>IDENTIFICATION</scope>
</reference>
<dbReference type="InParanoid" id="A0A7M7PJR6"/>
<keyword evidence="2 8" id="KW-0964">Secreted</keyword>
<keyword evidence="8" id="KW-0732">Signal</keyword>
<dbReference type="EC" id="3.1.1.4" evidence="8"/>
<comment type="subcellular location">
    <subcellularLocation>
        <location evidence="1 8">Secreted</location>
    </subcellularLocation>
</comment>
<dbReference type="GO" id="GO:0005543">
    <property type="term" value="F:phospholipid binding"/>
    <property type="evidence" value="ECO:0000318"/>
    <property type="project" value="GO_Central"/>
</dbReference>
<dbReference type="GeneID" id="115928854"/>
<comment type="cofactor">
    <cofactor evidence="5">
        <name>Ca(2+)</name>
        <dbReference type="ChEBI" id="CHEBI:29108"/>
    </cofactor>
    <text evidence="5">Binds 1 Ca(2+) ion per subunit.</text>
</comment>
<feature type="domain" description="Phospholipase A2-like central" evidence="9">
    <location>
        <begin position="23"/>
        <end position="157"/>
    </location>
</feature>
<feature type="binding site" evidence="5">
    <location>
        <position position="53"/>
    </location>
    <ligand>
        <name>Ca(2+)</name>
        <dbReference type="ChEBI" id="CHEBI:29108"/>
    </ligand>
</feature>
<dbReference type="Gene3D" id="1.20.90.10">
    <property type="entry name" value="Phospholipase A2 domain"/>
    <property type="match status" value="1"/>
</dbReference>
<dbReference type="PROSITE" id="PS00118">
    <property type="entry name" value="PA2_HIS"/>
    <property type="match status" value="1"/>
</dbReference>
<dbReference type="GO" id="GO:0046471">
    <property type="term" value="P:phosphatidylglycerol metabolic process"/>
    <property type="evidence" value="ECO:0000318"/>
    <property type="project" value="GO_Central"/>
</dbReference>
<proteinExistence type="inferred from homology"/>
<dbReference type="Pfam" id="PF00068">
    <property type="entry name" value="Phospholip_A2_1"/>
    <property type="match status" value="1"/>
</dbReference>
<sequence length="161" mass="17833">MERLGLFVFVALSLMCISTVECSDMDIGRMIQWVDAKVGWLISARKFQNYGCYCSKNGPTDGIVPVDQIDKCCMRHNQCYDGLVREGVCAGDTFGQSYGYKKITENGAKTMTCTSDPHTETCKYELCKCDATVAHCFADNEPHYNSKHKGVGKSSCQHAGK</sequence>
<keyword evidence="3 6" id="KW-1015">Disulfide bond</keyword>
<dbReference type="GO" id="GO:0050482">
    <property type="term" value="P:arachidonate secretion"/>
    <property type="evidence" value="ECO:0007669"/>
    <property type="project" value="InterPro"/>
</dbReference>
<dbReference type="InterPro" id="IPR036444">
    <property type="entry name" value="PLipase_A2_dom_sf"/>
</dbReference>
<evidence type="ECO:0000256" key="2">
    <source>
        <dbReference type="ARBA" id="ARBA00022525"/>
    </source>
</evidence>
<evidence type="ECO:0000256" key="6">
    <source>
        <dbReference type="PIRSR" id="PIRSR601211-3"/>
    </source>
</evidence>
<dbReference type="InterPro" id="IPR001211">
    <property type="entry name" value="PLA2"/>
</dbReference>
<comment type="catalytic activity">
    <reaction evidence="8">
        <text>a 1,2-diacyl-sn-glycero-3-phosphocholine + H2O = a 1-acyl-sn-glycero-3-phosphocholine + a fatty acid + H(+)</text>
        <dbReference type="Rhea" id="RHEA:15801"/>
        <dbReference type="ChEBI" id="CHEBI:15377"/>
        <dbReference type="ChEBI" id="CHEBI:15378"/>
        <dbReference type="ChEBI" id="CHEBI:28868"/>
        <dbReference type="ChEBI" id="CHEBI:57643"/>
        <dbReference type="ChEBI" id="CHEBI:58168"/>
        <dbReference type="EC" id="3.1.1.4"/>
    </reaction>
</comment>
<keyword evidence="5 8" id="KW-0106">Calcium</keyword>
<dbReference type="GO" id="GO:0005509">
    <property type="term" value="F:calcium ion binding"/>
    <property type="evidence" value="ECO:0000318"/>
    <property type="project" value="GO_Central"/>
</dbReference>
<evidence type="ECO:0000313" key="11">
    <source>
        <dbReference type="Proteomes" id="UP000007110"/>
    </source>
</evidence>
<feature type="disulfide bond" evidence="6">
    <location>
        <begin position="72"/>
        <end position="136"/>
    </location>
</feature>
<dbReference type="KEGG" id="spu:115928854"/>
<dbReference type="PROSITE" id="PS00119">
    <property type="entry name" value="PA2_ASP"/>
    <property type="match status" value="1"/>
</dbReference>
<evidence type="ECO:0000256" key="1">
    <source>
        <dbReference type="ARBA" id="ARBA00004613"/>
    </source>
</evidence>
<dbReference type="GO" id="GO:0005576">
    <property type="term" value="C:extracellular region"/>
    <property type="evidence" value="ECO:0007669"/>
    <property type="project" value="UniProtKB-SubCell"/>
</dbReference>
<dbReference type="OMA" id="RRSHCIL"/>
<keyword evidence="8" id="KW-0378">Hydrolase</keyword>
<evidence type="ECO:0000313" key="10">
    <source>
        <dbReference type="EnsemblMetazoa" id="XP_030852711"/>
    </source>
</evidence>
<dbReference type="OrthoDB" id="5841574at2759"/>
<keyword evidence="5" id="KW-0479">Metal-binding</keyword>
<comment type="similarity">
    <text evidence="7">Belongs to the phospholipase A2 family.</text>
</comment>
<dbReference type="GO" id="GO:0046470">
    <property type="term" value="P:phosphatidylcholine metabolic process"/>
    <property type="evidence" value="ECO:0000318"/>
    <property type="project" value="GO_Central"/>
</dbReference>
<name>A0A7M7PJR6_STRPU</name>
<accession>A0A7M7PJR6</accession>
<evidence type="ECO:0000256" key="7">
    <source>
        <dbReference type="RuleBase" id="RU003654"/>
    </source>
</evidence>
<evidence type="ECO:0000256" key="8">
    <source>
        <dbReference type="RuleBase" id="RU361236"/>
    </source>
</evidence>
<feature type="active site" evidence="4">
    <location>
        <position position="130"/>
    </location>
</feature>
<dbReference type="GO" id="GO:0016042">
    <property type="term" value="P:lipid catabolic process"/>
    <property type="evidence" value="ECO:0007669"/>
    <property type="project" value="InterPro"/>
</dbReference>
<evidence type="ECO:0000259" key="9">
    <source>
        <dbReference type="SMART" id="SM00085"/>
    </source>
</evidence>
<keyword evidence="8" id="KW-0443">Lipid metabolism</keyword>
<feature type="active site" evidence="4">
    <location>
        <position position="76"/>
    </location>
</feature>
<dbReference type="GO" id="GO:0047498">
    <property type="term" value="F:calcium-dependent phospholipase A2 activity"/>
    <property type="evidence" value="ECO:0000318"/>
    <property type="project" value="GO_Central"/>
</dbReference>
<dbReference type="InterPro" id="IPR033113">
    <property type="entry name" value="PLA2_histidine"/>
</dbReference>
<evidence type="ECO:0000256" key="5">
    <source>
        <dbReference type="PIRSR" id="PIRSR601211-2"/>
    </source>
</evidence>
<feature type="signal peptide" evidence="8">
    <location>
        <begin position="1"/>
        <end position="22"/>
    </location>
</feature>
<dbReference type="RefSeq" id="XP_030852711.1">
    <property type="nucleotide sequence ID" value="XM_030996851.1"/>
</dbReference>
<dbReference type="AlphaFoldDB" id="A0A7M7PJR6"/>
<dbReference type="PRINTS" id="PR00389">
    <property type="entry name" value="PHPHLIPASEA2"/>
</dbReference>
<feature type="disulfide bond" evidence="6">
    <location>
        <begin position="79"/>
        <end position="129"/>
    </location>
</feature>
<dbReference type="PANTHER" id="PTHR11716:SF100">
    <property type="entry name" value="PHOSPHOLIPASE A2"/>
    <property type="match status" value="1"/>
</dbReference>
<dbReference type="InterPro" id="IPR016090">
    <property type="entry name" value="PLA2-like_dom"/>
</dbReference>
<dbReference type="EnsemblMetazoa" id="XM_030996851">
    <property type="protein sequence ID" value="XP_030852711"/>
    <property type="gene ID" value="LOC115928854"/>
</dbReference>
<feature type="disulfide bond" evidence="6">
    <location>
        <begin position="54"/>
        <end position="73"/>
    </location>
</feature>
<dbReference type="PANTHER" id="PTHR11716">
    <property type="entry name" value="PHOSPHOLIPASE A2 FAMILY MEMBER"/>
    <property type="match status" value="1"/>
</dbReference>
<dbReference type="SUPFAM" id="SSF48619">
    <property type="entry name" value="Phospholipase A2, PLA2"/>
    <property type="match status" value="1"/>
</dbReference>
<keyword evidence="11" id="KW-1185">Reference proteome</keyword>
<reference evidence="11" key="1">
    <citation type="submission" date="2015-02" db="EMBL/GenBank/DDBJ databases">
        <title>Genome sequencing for Strongylocentrotus purpuratus.</title>
        <authorList>
            <person name="Murali S."/>
            <person name="Liu Y."/>
            <person name="Vee V."/>
            <person name="English A."/>
            <person name="Wang M."/>
            <person name="Skinner E."/>
            <person name="Han Y."/>
            <person name="Muzny D.M."/>
            <person name="Worley K.C."/>
            <person name="Gibbs R.A."/>
        </authorList>
    </citation>
    <scope>NUCLEOTIDE SEQUENCE</scope>
</reference>
<protein>
    <recommendedName>
        <fullName evidence="8">Phospholipase A2</fullName>
        <ecNumber evidence="8">3.1.1.4</ecNumber>
    </recommendedName>
</protein>
<evidence type="ECO:0000256" key="3">
    <source>
        <dbReference type="ARBA" id="ARBA00023157"/>
    </source>
</evidence>
<dbReference type="InterPro" id="IPR033112">
    <property type="entry name" value="PLA2_Asp_AS"/>
</dbReference>